<dbReference type="EMBL" id="BJWG01000003">
    <property type="protein sequence ID" value="GEL94293.1"/>
    <property type="molecule type" value="Genomic_DNA"/>
</dbReference>
<evidence type="ECO:0000313" key="2">
    <source>
        <dbReference type="Proteomes" id="UP000321720"/>
    </source>
</evidence>
<keyword evidence="2" id="KW-1185">Reference proteome</keyword>
<dbReference type="InterPro" id="IPR021408">
    <property type="entry name" value="DUF3046"/>
</dbReference>
<proteinExistence type="predicted"/>
<reference evidence="1 2" key="1">
    <citation type="submission" date="2019-07" db="EMBL/GenBank/DDBJ databases">
        <title>Whole genome shotgun sequence of Cellulomonas composti NBRC 100758.</title>
        <authorList>
            <person name="Hosoyama A."/>
            <person name="Uohara A."/>
            <person name="Ohji S."/>
            <person name="Ichikawa N."/>
        </authorList>
    </citation>
    <scope>NUCLEOTIDE SEQUENCE [LARGE SCALE GENOMIC DNA]</scope>
    <source>
        <strain evidence="1 2">NBRC 100758</strain>
    </source>
</reference>
<sequence>MAVGTDTPARRVRLCPVRYSELWELVDEVLGSAAGREIVATLVVGGLDNRTAQAALDDGVEPRAVWHALCDELEVPAERRWGADERRPAEPRAARR</sequence>
<protein>
    <recommendedName>
        <fullName evidence="3">DUF3046 domain-containing protein</fullName>
    </recommendedName>
</protein>
<accession>A0A511J9C0</accession>
<evidence type="ECO:0008006" key="3">
    <source>
        <dbReference type="Google" id="ProtNLM"/>
    </source>
</evidence>
<name>A0A511J9C0_9CELL</name>
<dbReference type="Proteomes" id="UP000321720">
    <property type="component" value="Unassembled WGS sequence"/>
</dbReference>
<gene>
    <name evidence="1" type="ORF">CCO02nite_09510</name>
</gene>
<dbReference type="Pfam" id="PF11248">
    <property type="entry name" value="DUF3046"/>
    <property type="match status" value="1"/>
</dbReference>
<dbReference type="AlphaFoldDB" id="A0A511J9C0"/>
<evidence type="ECO:0000313" key="1">
    <source>
        <dbReference type="EMBL" id="GEL94293.1"/>
    </source>
</evidence>
<comment type="caution">
    <text evidence="1">The sequence shown here is derived from an EMBL/GenBank/DDBJ whole genome shotgun (WGS) entry which is preliminary data.</text>
</comment>
<organism evidence="1 2">
    <name type="scientific">Cellulomonas composti</name>
    <dbReference type="NCBI Taxonomy" id="266130"/>
    <lineage>
        <taxon>Bacteria</taxon>
        <taxon>Bacillati</taxon>
        <taxon>Actinomycetota</taxon>
        <taxon>Actinomycetes</taxon>
        <taxon>Micrococcales</taxon>
        <taxon>Cellulomonadaceae</taxon>
        <taxon>Cellulomonas</taxon>
    </lineage>
</organism>